<gene>
    <name evidence="1" type="ORF">S06H3_22876</name>
</gene>
<accession>X1LKY5</accession>
<dbReference type="AlphaFoldDB" id="X1LKY5"/>
<dbReference type="EMBL" id="BARV01012316">
    <property type="protein sequence ID" value="GAI03055.1"/>
    <property type="molecule type" value="Genomic_DNA"/>
</dbReference>
<evidence type="ECO:0000313" key="1">
    <source>
        <dbReference type="EMBL" id="GAI03055.1"/>
    </source>
</evidence>
<proteinExistence type="predicted"/>
<organism evidence="1">
    <name type="scientific">marine sediment metagenome</name>
    <dbReference type="NCBI Taxonomy" id="412755"/>
    <lineage>
        <taxon>unclassified sequences</taxon>
        <taxon>metagenomes</taxon>
        <taxon>ecological metagenomes</taxon>
    </lineage>
</organism>
<protein>
    <submittedName>
        <fullName evidence="1">Uncharacterized protein</fullName>
    </submittedName>
</protein>
<sequence>MIKKLVVILLTGVICLIGVTSALAVTYSEAPMLRTLVAAGELPPVEERLPVNVKYFSQCRGKVISQ</sequence>
<name>X1LKY5_9ZZZZ</name>
<comment type="caution">
    <text evidence="1">The sequence shown here is derived from an EMBL/GenBank/DDBJ whole genome shotgun (WGS) entry which is preliminary data.</text>
</comment>
<reference evidence="1" key="1">
    <citation type="journal article" date="2014" name="Front. Microbiol.">
        <title>High frequency of phylogenetically diverse reductive dehalogenase-homologous genes in deep subseafloor sedimentary metagenomes.</title>
        <authorList>
            <person name="Kawai M."/>
            <person name="Futagami T."/>
            <person name="Toyoda A."/>
            <person name="Takaki Y."/>
            <person name="Nishi S."/>
            <person name="Hori S."/>
            <person name="Arai W."/>
            <person name="Tsubouchi T."/>
            <person name="Morono Y."/>
            <person name="Uchiyama I."/>
            <person name="Ito T."/>
            <person name="Fujiyama A."/>
            <person name="Inagaki F."/>
            <person name="Takami H."/>
        </authorList>
    </citation>
    <scope>NUCLEOTIDE SEQUENCE</scope>
    <source>
        <strain evidence="1">Expedition CK06-06</strain>
    </source>
</reference>